<name>A0ABD1C787_CARAN</name>
<reference evidence="3 4" key="1">
    <citation type="submission" date="2024-04" db="EMBL/GenBank/DDBJ databases">
        <title>Genome assembly C_amara_ONT_v2.</title>
        <authorList>
            <person name="Yant L."/>
            <person name="Moore C."/>
            <person name="Slenker M."/>
        </authorList>
    </citation>
    <scope>NUCLEOTIDE SEQUENCE [LARGE SCALE GENOMIC DNA]</scope>
    <source>
        <tissue evidence="3">Leaf</tissue>
    </source>
</reference>
<dbReference type="Gene3D" id="3.30.420.10">
    <property type="entry name" value="Ribonuclease H-like superfamily/Ribonuclease H"/>
    <property type="match status" value="1"/>
</dbReference>
<protein>
    <recommendedName>
        <fullName evidence="2">Integrase catalytic domain-containing protein</fullName>
    </recommendedName>
</protein>
<accession>A0ABD1C787</accession>
<dbReference type="Pfam" id="PF24626">
    <property type="entry name" value="SH3_Tf2-1"/>
    <property type="match status" value="1"/>
</dbReference>
<comment type="caution">
    <text evidence="3">The sequence shown here is derived from an EMBL/GenBank/DDBJ whole genome shotgun (WGS) entry which is preliminary data.</text>
</comment>
<dbReference type="InterPro" id="IPR036397">
    <property type="entry name" value="RNaseH_sf"/>
</dbReference>
<gene>
    <name evidence="3" type="ORF">V5N11_008995</name>
</gene>
<dbReference type="AlphaFoldDB" id="A0ABD1C787"/>
<dbReference type="InterPro" id="IPR001584">
    <property type="entry name" value="Integrase_cat-core"/>
</dbReference>
<evidence type="ECO:0000313" key="3">
    <source>
        <dbReference type="EMBL" id="KAL1225336.1"/>
    </source>
</evidence>
<organism evidence="3 4">
    <name type="scientific">Cardamine amara subsp. amara</name>
    <dbReference type="NCBI Taxonomy" id="228776"/>
    <lineage>
        <taxon>Eukaryota</taxon>
        <taxon>Viridiplantae</taxon>
        <taxon>Streptophyta</taxon>
        <taxon>Embryophyta</taxon>
        <taxon>Tracheophyta</taxon>
        <taxon>Spermatophyta</taxon>
        <taxon>Magnoliopsida</taxon>
        <taxon>eudicotyledons</taxon>
        <taxon>Gunneridae</taxon>
        <taxon>Pentapetalae</taxon>
        <taxon>rosids</taxon>
        <taxon>malvids</taxon>
        <taxon>Brassicales</taxon>
        <taxon>Brassicaceae</taxon>
        <taxon>Cardamineae</taxon>
        <taxon>Cardamine</taxon>
    </lineage>
</organism>
<proteinExistence type="predicted"/>
<dbReference type="SUPFAM" id="SSF53098">
    <property type="entry name" value="Ribonuclease H-like"/>
    <property type="match status" value="1"/>
</dbReference>
<evidence type="ECO:0000313" key="4">
    <source>
        <dbReference type="Proteomes" id="UP001558713"/>
    </source>
</evidence>
<dbReference type="PROSITE" id="PS50994">
    <property type="entry name" value="INTEGRASE"/>
    <property type="match status" value="1"/>
</dbReference>
<dbReference type="InterPro" id="IPR012337">
    <property type="entry name" value="RNaseH-like_sf"/>
</dbReference>
<dbReference type="PANTHER" id="PTHR35046">
    <property type="entry name" value="ZINC KNUCKLE (CCHC-TYPE) FAMILY PROTEIN"/>
    <property type="match status" value="1"/>
</dbReference>
<feature type="domain" description="Integrase catalytic" evidence="2">
    <location>
        <begin position="1"/>
        <end position="150"/>
    </location>
</feature>
<evidence type="ECO:0000259" key="2">
    <source>
        <dbReference type="PROSITE" id="PS50994"/>
    </source>
</evidence>
<feature type="region of interest" description="Disordered" evidence="1">
    <location>
        <begin position="301"/>
        <end position="326"/>
    </location>
</feature>
<sequence>MDFVMGLALVGKMDSCMVVVDRFSKMAHFVPCAKTVDASSIADLFFREIVRLHGIPRTIVSDRDPKFMGYFWRTLWRRLSTKLLFSTTAHPQTDGQTEVVNHTLGSMLRSVIKTNRANWLVCVPYVEFAYNRSVHTTTSISPFEAAYGFNPITPLDLSPLPPDKQDDQDGVTKAKLVRKLHERVRENIANRTLKYKEYADKGRRPLVLEPGEWVWVHLRSERYVKQQRGKIQPCGAGPFKVLERINNNAYRIEIPGKPRASTTFNIADLSRFDAGDEPVLGTKPRQGGGDDVCTATNHDPVEEHVPERSPTTPTIPPGGVQGSMERRYRTRFSTFVERSLEVAPMSQGEPGHD</sequence>
<dbReference type="PANTHER" id="PTHR35046:SF26">
    <property type="entry name" value="RNA-DIRECTED DNA POLYMERASE"/>
    <property type="match status" value="1"/>
</dbReference>
<dbReference type="InterPro" id="IPR056924">
    <property type="entry name" value="SH3_Tf2-1"/>
</dbReference>
<dbReference type="Proteomes" id="UP001558713">
    <property type="component" value="Unassembled WGS sequence"/>
</dbReference>
<keyword evidence="4" id="KW-1185">Reference proteome</keyword>
<evidence type="ECO:0000256" key="1">
    <source>
        <dbReference type="SAM" id="MobiDB-lite"/>
    </source>
</evidence>
<dbReference type="EMBL" id="JBANAX010000031">
    <property type="protein sequence ID" value="KAL1225336.1"/>
    <property type="molecule type" value="Genomic_DNA"/>
</dbReference>